<keyword evidence="5 9" id="KW-0812">Transmembrane</keyword>
<feature type="transmembrane region" description="Helical" evidence="9">
    <location>
        <begin position="58"/>
        <end position="78"/>
    </location>
</feature>
<feature type="transmembrane region" description="Helical" evidence="9">
    <location>
        <begin position="382"/>
        <end position="401"/>
    </location>
</feature>
<evidence type="ECO:0000256" key="1">
    <source>
        <dbReference type="ARBA" id="ARBA00004651"/>
    </source>
</evidence>
<feature type="transmembrane region" description="Helical" evidence="9">
    <location>
        <begin position="189"/>
        <end position="206"/>
    </location>
</feature>
<dbReference type="Proteomes" id="UP000006415">
    <property type="component" value="Unassembled WGS sequence"/>
</dbReference>
<feature type="transmembrane region" description="Helical" evidence="9">
    <location>
        <begin position="353"/>
        <end position="370"/>
    </location>
</feature>
<evidence type="ECO:0000256" key="6">
    <source>
        <dbReference type="ARBA" id="ARBA00022989"/>
    </source>
</evidence>
<keyword evidence="2" id="KW-1003">Cell membrane</keyword>
<feature type="transmembrane region" description="Helical" evidence="9">
    <location>
        <begin position="218"/>
        <end position="234"/>
    </location>
</feature>
<dbReference type="Pfam" id="PF13231">
    <property type="entry name" value="PMT_2"/>
    <property type="match status" value="1"/>
</dbReference>
<feature type="compositionally biased region" description="Low complexity" evidence="8">
    <location>
        <begin position="603"/>
        <end position="635"/>
    </location>
</feature>
<evidence type="ECO:0000256" key="7">
    <source>
        <dbReference type="ARBA" id="ARBA00023136"/>
    </source>
</evidence>
<feature type="region of interest" description="Disordered" evidence="8">
    <location>
        <begin position="1"/>
        <end position="25"/>
    </location>
</feature>
<dbReference type="InterPro" id="IPR050297">
    <property type="entry name" value="LipidA_mod_glycosyltrf_83"/>
</dbReference>
<protein>
    <submittedName>
        <fullName evidence="12">Uncharacterized protein</fullName>
    </submittedName>
</protein>
<comment type="caution">
    <text evidence="12">The sequence shown here is derived from an EMBL/GenBank/DDBJ whole genome shotgun (WGS) entry which is preliminary data.</text>
</comment>
<evidence type="ECO:0000256" key="8">
    <source>
        <dbReference type="SAM" id="MobiDB-lite"/>
    </source>
</evidence>
<dbReference type="STRING" id="857290.HMPREF9156_00003"/>
<dbReference type="GO" id="GO:0009103">
    <property type="term" value="P:lipopolysaccharide biosynthetic process"/>
    <property type="evidence" value="ECO:0007669"/>
    <property type="project" value="UniProtKB-ARBA"/>
</dbReference>
<dbReference type="RefSeq" id="WP_007147071.1">
    <property type="nucleotide sequence ID" value="NZ_AKCI01000001.1"/>
</dbReference>
<reference evidence="12 13" key="1">
    <citation type="submission" date="2012-01" db="EMBL/GenBank/DDBJ databases">
        <title>The Genome Sequence of Scardovia wiggsiae F0424.</title>
        <authorList>
            <consortium name="The Broad Institute Genome Sequencing Platform"/>
            <person name="Earl A."/>
            <person name="Ward D."/>
            <person name="Feldgarden M."/>
            <person name="Gevers D."/>
            <person name="Izard J."/>
            <person name="Ganesan A."/>
            <person name="Baranova O.V."/>
            <person name="Blanton J.M."/>
            <person name="Tanner A.C."/>
            <person name="Mathney J."/>
            <person name="Dewhirst F.E."/>
            <person name="Young S.K."/>
            <person name="Zeng Q."/>
            <person name="Gargeya S."/>
            <person name="Fitzgerald M."/>
            <person name="Haas B."/>
            <person name="Abouelleil A."/>
            <person name="Alvarado L."/>
            <person name="Arachchi H.M."/>
            <person name="Berlin A."/>
            <person name="Chapman S.B."/>
            <person name="Gearin G."/>
            <person name="Goldberg J."/>
            <person name="Griggs A."/>
            <person name="Gujja S."/>
            <person name="Hansen M."/>
            <person name="Heiman D."/>
            <person name="Howarth C."/>
            <person name="Larimer J."/>
            <person name="Lui A."/>
            <person name="MacDonald P.J.P."/>
            <person name="McCowen C."/>
            <person name="Montmayeur A."/>
            <person name="Murphy C."/>
            <person name="Neiman D."/>
            <person name="Pearson M."/>
            <person name="Priest M."/>
            <person name="Roberts A."/>
            <person name="Saif S."/>
            <person name="Shea T."/>
            <person name="Sisk P."/>
            <person name="Stolte C."/>
            <person name="Sykes S."/>
            <person name="Wortman J."/>
            <person name="Nusbaum C."/>
            <person name="Birren B."/>
        </authorList>
    </citation>
    <scope>NUCLEOTIDE SEQUENCE [LARGE SCALE GENOMIC DNA]</scope>
    <source>
        <strain evidence="12 13">F0424</strain>
    </source>
</reference>
<evidence type="ECO:0000256" key="9">
    <source>
        <dbReference type="SAM" id="Phobius"/>
    </source>
</evidence>
<feature type="transmembrane region" description="Helical" evidence="9">
    <location>
        <begin position="135"/>
        <end position="156"/>
    </location>
</feature>
<keyword evidence="4" id="KW-0808">Transferase</keyword>
<proteinExistence type="predicted"/>
<dbReference type="OrthoDB" id="5241882at2"/>
<feature type="transmembrane region" description="Helical" evidence="9">
    <location>
        <begin position="163"/>
        <end position="183"/>
    </location>
</feature>
<evidence type="ECO:0000256" key="2">
    <source>
        <dbReference type="ARBA" id="ARBA00022475"/>
    </source>
</evidence>
<feature type="transmembrane region" description="Helical" evidence="9">
    <location>
        <begin position="267"/>
        <end position="287"/>
    </location>
</feature>
<dbReference type="GO" id="GO:0010041">
    <property type="term" value="P:response to iron(III) ion"/>
    <property type="evidence" value="ECO:0007669"/>
    <property type="project" value="TreeGrafter"/>
</dbReference>
<organism evidence="12 13">
    <name type="scientific">Scardovia wiggsiae F0424</name>
    <dbReference type="NCBI Taxonomy" id="857290"/>
    <lineage>
        <taxon>Bacteria</taxon>
        <taxon>Bacillati</taxon>
        <taxon>Actinomycetota</taxon>
        <taxon>Actinomycetes</taxon>
        <taxon>Bifidobacteriales</taxon>
        <taxon>Bifidobacteriaceae</taxon>
        <taxon>Scardovia</taxon>
    </lineage>
</organism>
<evidence type="ECO:0000313" key="12">
    <source>
        <dbReference type="EMBL" id="EJD65239.1"/>
    </source>
</evidence>
<dbReference type="eggNOG" id="COG1807">
    <property type="taxonomic scope" value="Bacteria"/>
</dbReference>
<dbReference type="PANTHER" id="PTHR33908:SF3">
    <property type="entry name" value="UNDECAPRENYL PHOSPHATE-ALPHA-4-AMINO-4-DEOXY-L-ARABINOSE ARABINOSYL TRANSFERASE"/>
    <property type="match status" value="1"/>
</dbReference>
<comment type="subcellular location">
    <subcellularLocation>
        <location evidence="1">Cell membrane</location>
        <topology evidence="1">Multi-pass membrane protein</topology>
    </subcellularLocation>
</comment>
<feature type="transmembrane region" description="Helical" evidence="9">
    <location>
        <begin position="516"/>
        <end position="536"/>
    </location>
</feature>
<name>J0X059_9BIFI</name>
<dbReference type="HOGENOM" id="CLU_007261_1_0_11"/>
<feature type="transmembrane region" description="Helical" evidence="9">
    <location>
        <begin position="462"/>
        <end position="487"/>
    </location>
</feature>
<dbReference type="InterPro" id="IPR038731">
    <property type="entry name" value="RgtA/B/C-like"/>
</dbReference>
<dbReference type="GO" id="GO:0005886">
    <property type="term" value="C:plasma membrane"/>
    <property type="evidence" value="ECO:0007669"/>
    <property type="project" value="UniProtKB-SubCell"/>
</dbReference>
<evidence type="ECO:0000256" key="3">
    <source>
        <dbReference type="ARBA" id="ARBA00022676"/>
    </source>
</evidence>
<evidence type="ECO:0000313" key="13">
    <source>
        <dbReference type="Proteomes" id="UP000006415"/>
    </source>
</evidence>
<dbReference type="Pfam" id="PF24878">
    <property type="entry name" value="YkcB_C"/>
    <property type="match status" value="1"/>
</dbReference>
<gene>
    <name evidence="12" type="ORF">HMPREF9156_00003</name>
</gene>
<dbReference type="InterPro" id="IPR056785">
    <property type="entry name" value="YkcA/B-like_C"/>
</dbReference>
<evidence type="ECO:0000259" key="11">
    <source>
        <dbReference type="Pfam" id="PF24878"/>
    </source>
</evidence>
<feature type="compositionally biased region" description="Gly residues" evidence="8">
    <location>
        <begin position="636"/>
        <end position="647"/>
    </location>
</feature>
<feature type="transmembrane region" description="Helical" evidence="9">
    <location>
        <begin position="240"/>
        <end position="260"/>
    </location>
</feature>
<keyword evidence="7 9" id="KW-0472">Membrane</keyword>
<dbReference type="EMBL" id="AGZS01000001">
    <property type="protein sequence ID" value="EJD65239.1"/>
    <property type="molecule type" value="Genomic_DNA"/>
</dbReference>
<feature type="region of interest" description="Disordered" evidence="8">
    <location>
        <begin position="552"/>
        <end position="647"/>
    </location>
</feature>
<keyword evidence="13" id="KW-1185">Reference proteome</keyword>
<evidence type="ECO:0000259" key="10">
    <source>
        <dbReference type="Pfam" id="PF13231"/>
    </source>
</evidence>
<evidence type="ECO:0000256" key="4">
    <source>
        <dbReference type="ARBA" id="ARBA00022679"/>
    </source>
</evidence>
<feature type="transmembrane region" description="Helical" evidence="9">
    <location>
        <begin position="407"/>
        <end position="429"/>
    </location>
</feature>
<dbReference type="PANTHER" id="PTHR33908">
    <property type="entry name" value="MANNOSYLTRANSFERASE YKCB-RELATED"/>
    <property type="match status" value="1"/>
</dbReference>
<feature type="domain" description="Glycosyltransferase RgtA/B/C/D-like" evidence="10">
    <location>
        <begin position="114"/>
        <end position="280"/>
    </location>
</feature>
<keyword evidence="3" id="KW-0328">Glycosyltransferase</keyword>
<dbReference type="AlphaFoldDB" id="J0X059"/>
<dbReference type="GO" id="GO:0016763">
    <property type="term" value="F:pentosyltransferase activity"/>
    <property type="evidence" value="ECO:0007669"/>
    <property type="project" value="TreeGrafter"/>
</dbReference>
<accession>J0X059</accession>
<evidence type="ECO:0000256" key="5">
    <source>
        <dbReference type="ARBA" id="ARBA00022692"/>
    </source>
</evidence>
<feature type="domain" description="Putative mannosyltransferase YkcA/B-like C-terminal" evidence="11">
    <location>
        <begin position="658"/>
        <end position="749"/>
    </location>
</feature>
<sequence length="767" mass="79390">MTTASSSLAHNAKNRGRNFPASAAADSASGGAAYRRAGKNRKMYANLYALPRRAAIDWIAFGTLMVLSVAVFFINLTASGYANEFYSAAAQAGSKNWWAFLWGSSDSGNAITVDKPPASIWLMALSVRIFGLNSFAILLPQAVMGVLTTFLIYSLVRRYWGNWAGIIAGAAFITTPVAALMFRFNNPDALLVLLMVGACYASLRAVEYDTSRRGNMVRTGWMILAGVLVGFGFLTKQFQVLLILPGIAAAFLIASPTGIIRRIVDGLAAILSMVIAAGWWVLLTVLVPASKRPYIGGSQNNSFIELTFGYNGLGRITGNETGSVVPGGGKPQGGMWGQTGWSRLFTSEFSTQITWLVLFAFAGIVIGLIATRTSRRTDPRRASIIVFGGWLAVTWLVFSFMSGIFHAYYTVALAPAVAILAAIAVACLWSQRDRTWAPLTAAALVIITAIWSSNLINTVASYAWLSRTVLISGIVGGLALAVAGVMYPRAVHTASAQPIAKDGSAAATRPSQSLTIVRIAAVALSAAAVFAGPVAWTSATVLSGHHGSIVTAGPNSGGPGGAGGPGGGAPGGMPGGVPNGSIGNSSQNPAQDGAGNGPGTSRNNGTDGQNNTRTQGGNPQNNNNSGSNTSNSNTAGGPGGGGGGFLGGSGASNNSAVVSLLKKDADKYRWAAATTASQSAASYQLASEEPVMAIGGFNGTDAYPTLAQFKEYVKQGLIHYYISGGEMGGGQQYGGSSNASQIAQWVAKNFTAKTVNGTTIYDLTASK</sequence>
<feature type="compositionally biased region" description="Gly residues" evidence="8">
    <location>
        <begin position="555"/>
        <end position="578"/>
    </location>
</feature>
<keyword evidence="6 9" id="KW-1133">Transmembrane helix</keyword>
<feature type="transmembrane region" description="Helical" evidence="9">
    <location>
        <begin position="436"/>
        <end position="456"/>
    </location>
</feature>